<dbReference type="GO" id="GO:0031177">
    <property type="term" value="F:phosphopantetheine binding"/>
    <property type="evidence" value="ECO:0007669"/>
    <property type="project" value="TreeGrafter"/>
</dbReference>
<reference evidence="2 3" key="1">
    <citation type="submission" date="2016-12" db="EMBL/GenBank/DDBJ databases">
        <title>The draft genome sequence of Actinophytocola xinjiangensis.</title>
        <authorList>
            <person name="Wang W."/>
            <person name="Yuan L."/>
        </authorList>
    </citation>
    <scope>NUCLEOTIDE SEQUENCE [LARGE SCALE GENOMIC DNA]</scope>
    <source>
        <strain evidence="2 3">CGMCC 4.4663</strain>
    </source>
</reference>
<dbReference type="Proteomes" id="UP000185696">
    <property type="component" value="Unassembled WGS sequence"/>
</dbReference>
<dbReference type="InterPro" id="IPR001242">
    <property type="entry name" value="Condensation_dom"/>
</dbReference>
<dbReference type="PANTHER" id="PTHR45527:SF1">
    <property type="entry name" value="FATTY ACID SYNTHASE"/>
    <property type="match status" value="1"/>
</dbReference>
<accession>A0A7Z0WRH0</accession>
<protein>
    <recommendedName>
        <fullName evidence="1">Condensation domain-containing protein</fullName>
    </recommendedName>
</protein>
<dbReference type="AlphaFoldDB" id="A0A7Z0WRH0"/>
<comment type="caution">
    <text evidence="2">The sequence shown here is derived from an EMBL/GenBank/DDBJ whole genome shotgun (WGS) entry which is preliminary data.</text>
</comment>
<dbReference type="PANTHER" id="PTHR45527">
    <property type="entry name" value="NONRIBOSOMAL PEPTIDE SYNTHETASE"/>
    <property type="match status" value="1"/>
</dbReference>
<proteinExistence type="predicted"/>
<dbReference type="Gene3D" id="3.30.559.10">
    <property type="entry name" value="Chloramphenicol acetyltransferase-like domain"/>
    <property type="match status" value="1"/>
</dbReference>
<evidence type="ECO:0000313" key="2">
    <source>
        <dbReference type="EMBL" id="OLF13995.1"/>
    </source>
</evidence>
<organism evidence="2 3">
    <name type="scientific">Actinophytocola xinjiangensis</name>
    <dbReference type="NCBI Taxonomy" id="485602"/>
    <lineage>
        <taxon>Bacteria</taxon>
        <taxon>Bacillati</taxon>
        <taxon>Actinomycetota</taxon>
        <taxon>Actinomycetes</taxon>
        <taxon>Pseudonocardiales</taxon>
        <taxon>Pseudonocardiaceae</taxon>
    </lineage>
</organism>
<dbReference type="Pfam" id="PF00668">
    <property type="entry name" value="Condensation"/>
    <property type="match status" value="1"/>
</dbReference>
<keyword evidence="3" id="KW-1185">Reference proteome</keyword>
<sequence length="415" mass="45190">MISGPLCFGQRSIWRSIRTNPLVDGIRSQLTSLEPLPVGTTGERVRAAVEALWRRHESLRTTFDTTGEDVAQVVHPRARDVLEVVAAGDRDEAAARARELFATPLRLTGEFGWRVRLITVPHGPPSLAVAVHHILADGWALRRLLAELTALSTDPAPLSPSPVALARDQHSEAWSDRRASARTYWTRLTDEFGVAAEDHLAEERISGSVDLGGVSGVVADLVRRHRVGAQTVVLALFALGVRASTGRERILVHLMVANRLRPQWREYVTSLNQIIPAGIVVDDADTFAGLLRQVESAGMAALRNGCHDVDEAAAITGRPPGSVVDHVLNYMLPAWPDLPADPGPAPVTVTASTRPAIAGIYGVLTRGERPVLDLHVDARRYPEPRLRGFLRGTERSLRLLATRPQARVGDLTGLY</sequence>
<dbReference type="InterPro" id="IPR023213">
    <property type="entry name" value="CAT-like_dom_sf"/>
</dbReference>
<evidence type="ECO:0000259" key="1">
    <source>
        <dbReference type="Pfam" id="PF00668"/>
    </source>
</evidence>
<dbReference type="GO" id="GO:0005737">
    <property type="term" value="C:cytoplasm"/>
    <property type="evidence" value="ECO:0007669"/>
    <property type="project" value="TreeGrafter"/>
</dbReference>
<evidence type="ECO:0000313" key="3">
    <source>
        <dbReference type="Proteomes" id="UP000185696"/>
    </source>
</evidence>
<dbReference type="RefSeq" id="WP_075130943.1">
    <property type="nucleotide sequence ID" value="NZ_MSIF01000001.1"/>
</dbReference>
<dbReference type="GO" id="GO:0008610">
    <property type="term" value="P:lipid biosynthetic process"/>
    <property type="evidence" value="ECO:0007669"/>
    <property type="project" value="UniProtKB-ARBA"/>
</dbReference>
<name>A0A7Z0WRH0_9PSEU</name>
<dbReference type="OrthoDB" id="5194982at2"/>
<dbReference type="GO" id="GO:0043041">
    <property type="term" value="P:amino acid activation for nonribosomal peptide biosynthetic process"/>
    <property type="evidence" value="ECO:0007669"/>
    <property type="project" value="TreeGrafter"/>
</dbReference>
<gene>
    <name evidence="2" type="ORF">BLA60_02115</name>
</gene>
<dbReference type="Gene3D" id="3.30.559.30">
    <property type="entry name" value="Nonribosomal peptide synthetase, condensation domain"/>
    <property type="match status" value="1"/>
</dbReference>
<dbReference type="GO" id="GO:0003824">
    <property type="term" value="F:catalytic activity"/>
    <property type="evidence" value="ECO:0007669"/>
    <property type="project" value="InterPro"/>
</dbReference>
<dbReference type="EMBL" id="MSIF01000001">
    <property type="protein sequence ID" value="OLF13995.1"/>
    <property type="molecule type" value="Genomic_DNA"/>
</dbReference>
<feature type="domain" description="Condensation" evidence="1">
    <location>
        <begin position="43"/>
        <end position="304"/>
    </location>
</feature>
<dbReference type="SUPFAM" id="SSF52777">
    <property type="entry name" value="CoA-dependent acyltransferases"/>
    <property type="match status" value="2"/>
</dbReference>
<dbReference type="GO" id="GO:0044550">
    <property type="term" value="P:secondary metabolite biosynthetic process"/>
    <property type="evidence" value="ECO:0007669"/>
    <property type="project" value="TreeGrafter"/>
</dbReference>